<accession>W1P2C9</accession>
<feature type="transmembrane region" description="Helical" evidence="5">
    <location>
        <begin position="378"/>
        <end position="398"/>
    </location>
</feature>
<dbReference type="GO" id="GO:0006506">
    <property type="term" value="P:GPI anchor biosynthetic process"/>
    <property type="evidence" value="ECO:0000318"/>
    <property type="project" value="GO_Central"/>
</dbReference>
<dbReference type="Pfam" id="PF06423">
    <property type="entry name" value="GWT1"/>
    <property type="match status" value="1"/>
</dbReference>
<dbReference type="Proteomes" id="UP000017836">
    <property type="component" value="Unassembled WGS sequence"/>
</dbReference>
<feature type="transmembrane region" description="Helical" evidence="5">
    <location>
        <begin position="244"/>
        <end position="262"/>
    </location>
</feature>
<feature type="transmembrane region" description="Helical" evidence="5">
    <location>
        <begin position="418"/>
        <end position="436"/>
    </location>
</feature>
<dbReference type="GO" id="GO:0016020">
    <property type="term" value="C:membrane"/>
    <property type="evidence" value="ECO:0007669"/>
    <property type="project" value="UniProtKB-SubCell"/>
</dbReference>
<proteinExistence type="predicted"/>
<dbReference type="KEGG" id="atr:18429187"/>
<evidence type="ECO:0000313" key="7">
    <source>
        <dbReference type="Proteomes" id="UP000017836"/>
    </source>
</evidence>
<dbReference type="GO" id="GO:0032216">
    <property type="term" value="F:glucosaminyl-phosphatidylinositol O-acyltransferase activity"/>
    <property type="evidence" value="ECO:0000318"/>
    <property type="project" value="GO_Central"/>
</dbReference>
<protein>
    <recommendedName>
        <fullName evidence="8">GPI-anchored wall transfer protein</fullName>
    </recommendedName>
</protein>
<feature type="transmembrane region" description="Helical" evidence="5">
    <location>
        <begin position="210"/>
        <end position="229"/>
    </location>
</feature>
<feature type="transmembrane region" description="Helical" evidence="5">
    <location>
        <begin position="348"/>
        <end position="366"/>
    </location>
</feature>
<organism evidence="6 7">
    <name type="scientific">Amborella trichopoda</name>
    <dbReference type="NCBI Taxonomy" id="13333"/>
    <lineage>
        <taxon>Eukaryota</taxon>
        <taxon>Viridiplantae</taxon>
        <taxon>Streptophyta</taxon>
        <taxon>Embryophyta</taxon>
        <taxon>Tracheophyta</taxon>
        <taxon>Spermatophyta</taxon>
        <taxon>Magnoliopsida</taxon>
        <taxon>Amborellales</taxon>
        <taxon>Amborellaceae</taxon>
        <taxon>Amborella</taxon>
    </lineage>
</organism>
<keyword evidence="3 5" id="KW-1133">Transmembrane helix</keyword>
<evidence type="ECO:0000256" key="1">
    <source>
        <dbReference type="ARBA" id="ARBA00004141"/>
    </source>
</evidence>
<feature type="transmembrane region" description="Helical" evidence="5">
    <location>
        <begin position="102"/>
        <end position="125"/>
    </location>
</feature>
<feature type="transmembrane region" description="Helical" evidence="5">
    <location>
        <begin position="146"/>
        <end position="168"/>
    </location>
</feature>
<evidence type="ECO:0000313" key="6">
    <source>
        <dbReference type="EMBL" id="ERN01110.1"/>
    </source>
</evidence>
<feature type="transmembrane region" description="Helical" evidence="5">
    <location>
        <begin position="27"/>
        <end position="46"/>
    </location>
</feature>
<feature type="transmembrane region" description="Helical" evidence="5">
    <location>
        <begin position="269"/>
        <end position="288"/>
    </location>
</feature>
<reference evidence="7" key="1">
    <citation type="journal article" date="2013" name="Science">
        <title>The Amborella genome and the evolution of flowering plants.</title>
        <authorList>
            <consortium name="Amborella Genome Project"/>
        </authorList>
    </citation>
    <scope>NUCLEOTIDE SEQUENCE [LARGE SCALE GENOMIC DNA]</scope>
</reference>
<evidence type="ECO:0000256" key="5">
    <source>
        <dbReference type="SAM" id="Phobius"/>
    </source>
</evidence>
<evidence type="ECO:0008006" key="8">
    <source>
        <dbReference type="Google" id="ProtNLM"/>
    </source>
</evidence>
<evidence type="ECO:0000256" key="4">
    <source>
        <dbReference type="ARBA" id="ARBA00023136"/>
    </source>
</evidence>
<comment type="subcellular location">
    <subcellularLocation>
        <location evidence="1">Membrane</location>
        <topology evidence="1">Multi-pass membrane protein</topology>
    </subcellularLocation>
</comment>
<dbReference type="EMBL" id="KI394767">
    <property type="protein sequence ID" value="ERN01110.1"/>
    <property type="molecule type" value="Genomic_DNA"/>
</dbReference>
<dbReference type="OMA" id="GLYVMQP"/>
<dbReference type="HOGENOM" id="CLU_020802_2_2_1"/>
<dbReference type="InterPro" id="IPR009447">
    <property type="entry name" value="PIGW/GWT1"/>
</dbReference>
<feature type="transmembrane region" description="Helical" evidence="5">
    <location>
        <begin position="442"/>
        <end position="467"/>
    </location>
</feature>
<dbReference type="PANTHER" id="PTHR20661">
    <property type="entry name" value="PHOSPHATIDYLINOSITOL-GLYCAN BIOSYNTHESIS CLASS W PROTEIN"/>
    <property type="match status" value="1"/>
</dbReference>
<dbReference type="Gramene" id="ERN01110">
    <property type="protein sequence ID" value="ERN01110"/>
    <property type="gene ID" value="AMTR_s00002p00198580"/>
</dbReference>
<keyword evidence="2 5" id="KW-0812">Transmembrane</keyword>
<dbReference type="STRING" id="13333.W1P2C9"/>
<name>W1P2C9_AMBTC</name>
<dbReference type="PANTHER" id="PTHR20661:SF0">
    <property type="entry name" value="PHOSPHATIDYLINOSITOL-GLYCAN BIOSYNTHESIS CLASS W PROTEIN"/>
    <property type="match status" value="1"/>
</dbReference>
<dbReference type="OrthoDB" id="15270at2759"/>
<keyword evidence="4 5" id="KW-0472">Membrane</keyword>
<sequence length="474" mass="52921">MENHGSSFNPHKHLKEEFVSNLTGSSMVEIAALSAIVPALVLLRQWSAYKFQDLLFATNIRQKKSGVVSVSANWSNCMVELTMDFLWIIVPTLSIFTVLADWTNVCAVCLVLLLVLCIVLERFWISTSSYSKDGSKPVASLRGNLSSYRVSMMLVTCLCILAVDFKIFPRRYGKTERYGTGLMDLGVGSFVVANALVSRQARKAPSTKHGAAFQSVSPLILLGFARVLLTRAVDYQVHVGEYGVHWNFFFTLAAVSLLTNFINIDPQYSGILGALILLVYQLVLKGGLNAYLLSNERDLDLVSLNKEGIFSLFGYWGMYLVGVGLGYQLFFAKNSTTHDTGKCQKKPLIGVWFCSIFFWLTTIFLDKHVENVSRRMCNLAYVTFVLAQNFQVLAILMLSNFIPERKLLSLEEAFDQNLLAAFLLANVLTGLINVYVDTLFVSSTAAFSILIGYAVALSFFLGCAKFFNVKFKFW</sequence>
<evidence type="ECO:0000256" key="2">
    <source>
        <dbReference type="ARBA" id="ARBA00022692"/>
    </source>
</evidence>
<evidence type="ECO:0000256" key="3">
    <source>
        <dbReference type="ARBA" id="ARBA00022989"/>
    </source>
</evidence>
<feature type="transmembrane region" description="Helical" evidence="5">
    <location>
        <begin position="308"/>
        <end position="327"/>
    </location>
</feature>
<dbReference type="PIRSF" id="PIRSF017321">
    <property type="entry name" value="GWT1"/>
    <property type="match status" value="1"/>
</dbReference>
<dbReference type="AlphaFoldDB" id="W1P2C9"/>
<gene>
    <name evidence="6" type="ORF">AMTR_s00002p00198580</name>
</gene>
<dbReference type="eggNOG" id="KOG0411">
    <property type="taxonomic scope" value="Eukaryota"/>
</dbReference>
<keyword evidence="7" id="KW-1185">Reference proteome</keyword>